<evidence type="ECO:0000313" key="6">
    <source>
        <dbReference type="EMBL" id="TDL24862.1"/>
    </source>
</evidence>
<feature type="compositionally biased region" description="Basic and acidic residues" evidence="4">
    <location>
        <begin position="324"/>
        <end position="357"/>
    </location>
</feature>
<evidence type="ECO:0000256" key="4">
    <source>
        <dbReference type="SAM" id="MobiDB-lite"/>
    </source>
</evidence>
<evidence type="ECO:0000259" key="5">
    <source>
        <dbReference type="PROSITE" id="PS50174"/>
    </source>
</evidence>
<dbReference type="GO" id="GO:0000398">
    <property type="term" value="P:mRNA splicing, via spliceosome"/>
    <property type="evidence" value="ECO:0007669"/>
    <property type="project" value="InterPro"/>
</dbReference>
<keyword evidence="3" id="KW-0539">Nucleus</keyword>
<organism evidence="6 7">
    <name type="scientific">Rickenella mellea</name>
    <dbReference type="NCBI Taxonomy" id="50990"/>
    <lineage>
        <taxon>Eukaryota</taxon>
        <taxon>Fungi</taxon>
        <taxon>Dikarya</taxon>
        <taxon>Basidiomycota</taxon>
        <taxon>Agaricomycotina</taxon>
        <taxon>Agaricomycetes</taxon>
        <taxon>Hymenochaetales</taxon>
        <taxon>Rickenellaceae</taxon>
        <taxon>Rickenella</taxon>
    </lineage>
</organism>
<dbReference type="Pfam" id="PF12656">
    <property type="entry name" value="G-patch_2"/>
    <property type="match status" value="1"/>
</dbReference>
<evidence type="ECO:0000256" key="2">
    <source>
        <dbReference type="ARBA" id="ARBA00008576"/>
    </source>
</evidence>
<evidence type="ECO:0000313" key="7">
    <source>
        <dbReference type="Proteomes" id="UP000294933"/>
    </source>
</evidence>
<dbReference type="VEuPathDB" id="FungiDB:BD410DRAFT_766411"/>
<dbReference type="PROSITE" id="PS50174">
    <property type="entry name" value="G_PATCH"/>
    <property type="match status" value="1"/>
</dbReference>
<feature type="region of interest" description="Disordered" evidence="4">
    <location>
        <begin position="1"/>
        <end position="88"/>
    </location>
</feature>
<protein>
    <recommendedName>
        <fullName evidence="5">G-patch domain-containing protein</fullName>
    </recommendedName>
</protein>
<gene>
    <name evidence="6" type="ORF">BD410DRAFT_766411</name>
</gene>
<reference evidence="6 7" key="1">
    <citation type="submission" date="2018-06" db="EMBL/GenBank/DDBJ databases">
        <title>A transcriptomic atlas of mushroom development highlights an independent origin of complex multicellularity.</title>
        <authorList>
            <consortium name="DOE Joint Genome Institute"/>
            <person name="Krizsan K."/>
            <person name="Almasi E."/>
            <person name="Merenyi Z."/>
            <person name="Sahu N."/>
            <person name="Viragh M."/>
            <person name="Koszo T."/>
            <person name="Mondo S."/>
            <person name="Kiss B."/>
            <person name="Balint B."/>
            <person name="Kues U."/>
            <person name="Barry K."/>
            <person name="Hegedus J.C."/>
            <person name="Henrissat B."/>
            <person name="Johnson J."/>
            <person name="Lipzen A."/>
            <person name="Ohm R."/>
            <person name="Nagy I."/>
            <person name="Pangilinan J."/>
            <person name="Yan J."/>
            <person name="Xiong Y."/>
            <person name="Grigoriev I.V."/>
            <person name="Hibbett D.S."/>
            <person name="Nagy L.G."/>
        </authorList>
    </citation>
    <scope>NUCLEOTIDE SEQUENCE [LARGE SCALE GENOMIC DNA]</scope>
    <source>
        <strain evidence="6 7">SZMC22713</strain>
    </source>
</reference>
<sequence length="428" mass="47650">MSSSKVSFTIRRPSPISRQGSSGPESDKESNFKVPPLPRHLTDSGRSTPTSPLVNGHRNGRPVKRTPSRRDEADSSDEENEAVDEMVTGFDQFGVQRCVIFSNQTRSGPQLTEAPSFEGPLVIPPLQNRDWREVARKRKATDMYVPASAKAPTGADGSVGGLGTRDAINSGPQVAGLIIREKRIKTEDIVMDGFVDEDTAAVEIKVEAPAKEETDDERALRMLLAGANGETPGDGPTIDVIPSSGNDLAYTRPADETDAYRRDVVTRPDEATLDDYDRVPVEAFGAALLRGMGWKPGTAASRTRTGPAEPWVPTARPSLLGIGAKERVLEDDGSKDNKKGKSRPERRYVPVIKKEVEGSSSAPVSRRSSISPSRRDKERDRDRDRSYDRDRRRDRDRDYGSDRERDSRRDRDRRDRDRDRERNRDGRR</sequence>
<feature type="region of interest" description="Disordered" evidence="4">
    <location>
        <begin position="294"/>
        <end position="428"/>
    </location>
</feature>
<dbReference type="InterPro" id="IPR045166">
    <property type="entry name" value="Spp2-like"/>
</dbReference>
<dbReference type="EMBL" id="ML170165">
    <property type="protein sequence ID" value="TDL24862.1"/>
    <property type="molecule type" value="Genomic_DNA"/>
</dbReference>
<feature type="region of interest" description="Disordered" evidence="4">
    <location>
        <begin position="226"/>
        <end position="251"/>
    </location>
</feature>
<dbReference type="STRING" id="50990.A0A4Y7QCN7"/>
<feature type="compositionally biased region" description="Polar residues" evidence="4">
    <location>
        <begin position="44"/>
        <end position="53"/>
    </location>
</feature>
<dbReference type="InterPro" id="IPR026822">
    <property type="entry name" value="Spp2/MOS2_G-patch"/>
</dbReference>
<comment type="subcellular location">
    <subcellularLocation>
        <location evidence="1">Nucleus</location>
    </subcellularLocation>
</comment>
<feature type="compositionally biased region" description="Low complexity" evidence="4">
    <location>
        <begin position="359"/>
        <end position="372"/>
    </location>
</feature>
<dbReference type="GO" id="GO:0003676">
    <property type="term" value="F:nucleic acid binding"/>
    <property type="evidence" value="ECO:0007669"/>
    <property type="project" value="InterPro"/>
</dbReference>
<dbReference type="InterPro" id="IPR000467">
    <property type="entry name" value="G_patch_dom"/>
</dbReference>
<dbReference type="PANTHER" id="PTHR15818">
    <property type="entry name" value="G PATCH AND KOW-CONTAINING"/>
    <property type="match status" value="1"/>
</dbReference>
<dbReference type="AlphaFoldDB" id="A0A4Y7QCN7"/>
<evidence type="ECO:0000256" key="3">
    <source>
        <dbReference type="ARBA" id="ARBA00023242"/>
    </source>
</evidence>
<dbReference type="OrthoDB" id="5577072at2759"/>
<feature type="compositionally biased region" description="Acidic residues" evidence="4">
    <location>
        <begin position="74"/>
        <end position="84"/>
    </location>
</feature>
<evidence type="ECO:0000256" key="1">
    <source>
        <dbReference type="ARBA" id="ARBA00004123"/>
    </source>
</evidence>
<keyword evidence="7" id="KW-1185">Reference proteome</keyword>
<dbReference type="GO" id="GO:0005681">
    <property type="term" value="C:spliceosomal complex"/>
    <property type="evidence" value="ECO:0007669"/>
    <property type="project" value="TreeGrafter"/>
</dbReference>
<accession>A0A4Y7QCN7</accession>
<dbReference type="Proteomes" id="UP000294933">
    <property type="component" value="Unassembled WGS sequence"/>
</dbReference>
<name>A0A4Y7QCN7_9AGAM</name>
<proteinExistence type="inferred from homology"/>
<feature type="compositionally biased region" description="Basic and acidic residues" evidence="4">
    <location>
        <begin position="373"/>
        <end position="428"/>
    </location>
</feature>
<dbReference type="PANTHER" id="PTHR15818:SF2">
    <property type="entry name" value="G-PATCH DOMAIN AND KOW MOTIFS-CONTAINING PROTEIN"/>
    <property type="match status" value="1"/>
</dbReference>
<feature type="compositionally biased region" description="Basic residues" evidence="4">
    <location>
        <begin position="58"/>
        <end position="67"/>
    </location>
</feature>
<feature type="domain" description="G-patch" evidence="5">
    <location>
        <begin position="281"/>
        <end position="327"/>
    </location>
</feature>
<comment type="similarity">
    <text evidence="2">Belongs to the SPP2 family.</text>
</comment>